<evidence type="ECO:0000256" key="1">
    <source>
        <dbReference type="ARBA" id="ARBA00005254"/>
    </source>
</evidence>
<dbReference type="GO" id="GO:0006635">
    <property type="term" value="P:fatty acid beta-oxidation"/>
    <property type="evidence" value="ECO:0007669"/>
    <property type="project" value="TreeGrafter"/>
</dbReference>
<dbReference type="InterPro" id="IPR029045">
    <property type="entry name" value="ClpP/crotonase-like_dom_sf"/>
</dbReference>
<dbReference type="GO" id="GO:0016829">
    <property type="term" value="F:lyase activity"/>
    <property type="evidence" value="ECO:0007669"/>
    <property type="project" value="UniProtKB-KW"/>
</dbReference>
<reference evidence="4 5" key="1">
    <citation type="submission" date="2019-08" db="EMBL/GenBank/DDBJ databases">
        <authorList>
            <person name="Peeters C."/>
        </authorList>
    </citation>
    <scope>NUCLEOTIDE SEQUENCE [LARGE SCALE GENOMIC DNA]</scope>
    <source>
        <strain evidence="4 5">LMG 31013</strain>
    </source>
</reference>
<keyword evidence="5" id="KW-1185">Reference proteome</keyword>
<evidence type="ECO:0000313" key="4">
    <source>
        <dbReference type="EMBL" id="VVE25541.1"/>
    </source>
</evidence>
<dbReference type="RefSeq" id="WP_150613930.1">
    <property type="nucleotide sequence ID" value="NZ_CABPRU010000008.1"/>
</dbReference>
<organism evidence="4 5">
    <name type="scientific">Pandoraea terrigena</name>
    <dbReference type="NCBI Taxonomy" id="2508292"/>
    <lineage>
        <taxon>Bacteria</taxon>
        <taxon>Pseudomonadati</taxon>
        <taxon>Pseudomonadota</taxon>
        <taxon>Betaproteobacteria</taxon>
        <taxon>Burkholderiales</taxon>
        <taxon>Burkholderiaceae</taxon>
        <taxon>Pandoraea</taxon>
    </lineage>
</organism>
<accession>A0A5E4WM16</accession>
<dbReference type="Proteomes" id="UP000334380">
    <property type="component" value="Unassembled WGS sequence"/>
</dbReference>
<dbReference type="Gene3D" id="1.10.12.10">
    <property type="entry name" value="Lyase 2-enoyl-coa Hydratase, Chain A, domain 2"/>
    <property type="match status" value="1"/>
</dbReference>
<dbReference type="OrthoDB" id="9775794at2"/>
<protein>
    <submittedName>
        <fullName evidence="4">Enoyl-CoA hydratase</fullName>
    </submittedName>
</protein>
<dbReference type="AlphaFoldDB" id="A0A5E4WM16"/>
<evidence type="ECO:0000313" key="5">
    <source>
        <dbReference type="Proteomes" id="UP000334380"/>
    </source>
</evidence>
<gene>
    <name evidence="4" type="ORF">PTE31013_03394</name>
</gene>
<comment type="similarity">
    <text evidence="1 3">Belongs to the enoyl-CoA hydratase/isomerase family.</text>
</comment>
<dbReference type="SUPFAM" id="SSF52096">
    <property type="entry name" value="ClpP/crotonase"/>
    <property type="match status" value="1"/>
</dbReference>
<evidence type="ECO:0000256" key="2">
    <source>
        <dbReference type="ARBA" id="ARBA00023239"/>
    </source>
</evidence>
<dbReference type="InterPro" id="IPR014748">
    <property type="entry name" value="Enoyl-CoA_hydra_C"/>
</dbReference>
<evidence type="ECO:0000256" key="3">
    <source>
        <dbReference type="RuleBase" id="RU003707"/>
    </source>
</evidence>
<dbReference type="EMBL" id="CABPRU010000008">
    <property type="protein sequence ID" value="VVE25541.1"/>
    <property type="molecule type" value="Genomic_DNA"/>
</dbReference>
<name>A0A5E4WM16_9BURK</name>
<dbReference type="Pfam" id="PF00378">
    <property type="entry name" value="ECH_1"/>
    <property type="match status" value="1"/>
</dbReference>
<keyword evidence="2" id="KW-0456">Lyase</keyword>
<proteinExistence type="inferred from homology"/>
<dbReference type="CDD" id="cd06558">
    <property type="entry name" value="crotonase-like"/>
    <property type="match status" value="1"/>
</dbReference>
<sequence>MTVHVRRSGAVLVIELHAPESLNALTIDDLLELRRHLADAQDDDTVNAIVLTGSGDKAFCTGANLKATMPPALPFAAGILSSRGKEAGNGGYTRLIDLSDLRLWKPLIASINGYCLGGGLELALQCDIRIASTTASFALPEVKVASIPAVGGVQYLLRAIPAVHAMKLALTGERIDAEHALRIGLVSDLYASDALQDQATSLAQRIASNGPLAVQMVKKLALETAHLAPEQFIALSNLAWGTLRDSEDRIEGRRAFAEKRPPRYRGR</sequence>
<dbReference type="InterPro" id="IPR018376">
    <property type="entry name" value="Enoyl-CoA_hyd/isom_CS"/>
</dbReference>
<dbReference type="InterPro" id="IPR001753">
    <property type="entry name" value="Enoyl-CoA_hydra/iso"/>
</dbReference>
<dbReference type="PANTHER" id="PTHR11941:SF54">
    <property type="entry name" value="ENOYL-COA HYDRATASE, MITOCHONDRIAL"/>
    <property type="match status" value="1"/>
</dbReference>
<dbReference type="PANTHER" id="PTHR11941">
    <property type="entry name" value="ENOYL-COA HYDRATASE-RELATED"/>
    <property type="match status" value="1"/>
</dbReference>
<dbReference type="Gene3D" id="3.90.226.10">
    <property type="entry name" value="2-enoyl-CoA Hydratase, Chain A, domain 1"/>
    <property type="match status" value="1"/>
</dbReference>
<dbReference type="PROSITE" id="PS00166">
    <property type="entry name" value="ENOYL_COA_HYDRATASE"/>
    <property type="match status" value="1"/>
</dbReference>